<gene>
    <name evidence="1" type="ORF">RT761_00868</name>
</gene>
<keyword evidence="2" id="KW-1185">Reference proteome</keyword>
<dbReference type="Proteomes" id="UP000594463">
    <property type="component" value="Chromosome"/>
</dbReference>
<dbReference type="AlphaFoldDB" id="A0A7T1AKM1"/>
<dbReference type="EMBL" id="CP065383">
    <property type="protein sequence ID" value="QPM67657.1"/>
    <property type="molecule type" value="Genomic_DNA"/>
</dbReference>
<accession>A0A7T1AKM1</accession>
<dbReference type="KEGG" id="alam:RT761_00868"/>
<proteinExistence type="predicted"/>
<name>A0A7T1AKM1_ATRLM</name>
<reference evidence="1 2" key="1">
    <citation type="journal article" date="2021" name="Nat. Commun.">
        <title>Isolation of a member of the candidate phylum Atribacteria reveals a unique cell membrane structure.</title>
        <authorList>
            <person name="Taiki K."/>
            <person name="Nobu M.K."/>
            <person name="Kusada H."/>
            <person name="Meng X.-Y."/>
            <person name="Hosoki N."/>
            <person name="Uematsu K."/>
            <person name="Yoshioka H."/>
            <person name="Kamagata Y."/>
            <person name="Tamaki H."/>
        </authorList>
    </citation>
    <scope>NUCLEOTIDE SEQUENCE [LARGE SCALE GENOMIC DNA]</scope>
    <source>
        <strain evidence="1 2">RT761</strain>
    </source>
</reference>
<sequence length="37" mass="4259">MARAIQLLNTINWNKCLSDFTTDKKIQGLREKNHSGL</sequence>
<evidence type="ECO:0000313" key="1">
    <source>
        <dbReference type="EMBL" id="QPM67657.1"/>
    </source>
</evidence>
<protein>
    <submittedName>
        <fullName evidence="1">Uncharacterized protein</fullName>
    </submittedName>
</protein>
<organism evidence="1 2">
    <name type="scientific">Atribacter laminatus</name>
    <dbReference type="NCBI Taxonomy" id="2847778"/>
    <lineage>
        <taxon>Bacteria</taxon>
        <taxon>Pseudomonadati</taxon>
        <taxon>Atribacterota</taxon>
        <taxon>Atribacteria</taxon>
        <taxon>Atribacterales</taxon>
        <taxon>Atribacteraceae</taxon>
        <taxon>Atribacter</taxon>
    </lineage>
</organism>
<evidence type="ECO:0000313" key="2">
    <source>
        <dbReference type="Proteomes" id="UP000594463"/>
    </source>
</evidence>